<keyword evidence="3" id="KW-1185">Reference proteome</keyword>
<accession>A0A1H1L5X0</accession>
<dbReference type="GO" id="GO:0004806">
    <property type="term" value="F:triacylglycerol lipase activity"/>
    <property type="evidence" value="ECO:0007669"/>
    <property type="project" value="InterPro"/>
</dbReference>
<gene>
    <name evidence="2" type="ORF">SAMN04488539_0078</name>
</gene>
<keyword evidence="1" id="KW-0732">Signal</keyword>
<dbReference type="STRING" id="1203190.GCA_000312345_02358"/>
<dbReference type="PANTHER" id="PTHR34853">
    <property type="match status" value="1"/>
</dbReference>
<feature type="chain" id="PRO_5009253088" evidence="1">
    <location>
        <begin position="26"/>
        <end position="440"/>
    </location>
</feature>
<proteinExistence type="predicted"/>
<protein>
    <submittedName>
        <fullName evidence="2">Secretory lipase</fullName>
    </submittedName>
</protein>
<dbReference type="InterPro" id="IPR029058">
    <property type="entry name" value="AB_hydrolase_fold"/>
</dbReference>
<sequence length="440" mass="45222">MLRRIRLSALAAALALALCPAPAHAHTQPLIDGLQHAQATPAGSPIAGYDPFYDDPVADLGALGTLLRTQPAPHLLNILGPDFPGYAEKILYTSTTVHGDPVATSGFVIQPATAWRGPGPTPTVVFAPGTRGSGDACAPSRGPWLTGQVDPAGPSVGINYELAAYQAAALMGARVVVVDYIGLGTPGAHTYVLHDEEGHAVLDAARAVVPAGDPVAFYGYSQGGGAVGAAAELHPTYAPEINLRGTVAGAPPADLIATIEGVDNSAIVAVLGYALAGWQSRYPVLSEVVGPYLNDRGRAFLADTADSCIVDGALRWGMTSTRQLSATGETLGEIAAREPRVRDIFAAQNLGRRAPATPILVTTGGHDDLVPTPQAVQLARDYCAAGAPAALLNEDIPPLTPGLKLGVNHALGIATQALPSMTWVAERFSGAPMASNCGQF</sequence>
<dbReference type="PIRSF" id="PIRSF029171">
    <property type="entry name" value="Esterase_LipA"/>
    <property type="match status" value="1"/>
</dbReference>
<evidence type="ECO:0000313" key="3">
    <source>
        <dbReference type="Proteomes" id="UP000182237"/>
    </source>
</evidence>
<evidence type="ECO:0000256" key="1">
    <source>
        <dbReference type="SAM" id="SignalP"/>
    </source>
</evidence>
<feature type="signal peptide" evidence="1">
    <location>
        <begin position="1"/>
        <end position="25"/>
    </location>
</feature>
<name>A0A1H1L5X0_9CORY</name>
<evidence type="ECO:0000313" key="2">
    <source>
        <dbReference type="EMBL" id="SDR69938.1"/>
    </source>
</evidence>
<dbReference type="GO" id="GO:0016042">
    <property type="term" value="P:lipid catabolic process"/>
    <property type="evidence" value="ECO:0007669"/>
    <property type="project" value="InterPro"/>
</dbReference>
<dbReference type="InterPro" id="IPR005152">
    <property type="entry name" value="Lipase_secreted"/>
</dbReference>
<dbReference type="Gene3D" id="3.40.50.1820">
    <property type="entry name" value="alpha/beta hydrolase"/>
    <property type="match status" value="1"/>
</dbReference>
<dbReference type="OrthoDB" id="9798122at2"/>
<dbReference type="Proteomes" id="UP000182237">
    <property type="component" value="Chromosome I"/>
</dbReference>
<dbReference type="SUPFAM" id="SSF53474">
    <property type="entry name" value="alpha/beta-Hydrolases"/>
    <property type="match status" value="1"/>
</dbReference>
<dbReference type="AlphaFoldDB" id="A0A1H1L5X0"/>
<dbReference type="EMBL" id="LT629765">
    <property type="protein sequence ID" value="SDR69938.1"/>
    <property type="molecule type" value="Genomic_DNA"/>
</dbReference>
<dbReference type="RefSeq" id="WP_019195122.1">
    <property type="nucleotide sequence ID" value="NZ_LT629765.1"/>
</dbReference>
<dbReference type="eggNOG" id="COG2267">
    <property type="taxonomic scope" value="Bacteria"/>
</dbReference>
<reference evidence="2 3" key="1">
    <citation type="submission" date="2016-10" db="EMBL/GenBank/DDBJ databases">
        <authorList>
            <person name="de Groot N.N."/>
        </authorList>
    </citation>
    <scope>NUCLEOTIDE SEQUENCE [LARGE SCALE GENOMIC DNA]</scope>
    <source>
        <strain evidence="2 3">DSM 45434</strain>
    </source>
</reference>
<organism evidence="2 3">
    <name type="scientific">Corynebacterium timonense</name>
    <dbReference type="NCBI Taxonomy" id="441500"/>
    <lineage>
        <taxon>Bacteria</taxon>
        <taxon>Bacillati</taxon>
        <taxon>Actinomycetota</taxon>
        <taxon>Actinomycetes</taxon>
        <taxon>Mycobacteriales</taxon>
        <taxon>Corynebacteriaceae</taxon>
        <taxon>Corynebacterium</taxon>
    </lineage>
</organism>
<dbReference type="Pfam" id="PF03583">
    <property type="entry name" value="LIP"/>
    <property type="match status" value="1"/>
</dbReference>
<dbReference type="Gene3D" id="1.10.260.130">
    <property type="match status" value="1"/>
</dbReference>
<dbReference type="PANTHER" id="PTHR34853:SF1">
    <property type="entry name" value="LIPASE 5"/>
    <property type="match status" value="1"/>
</dbReference>